<evidence type="ECO:0000259" key="8">
    <source>
        <dbReference type="Pfam" id="PF02308"/>
    </source>
</evidence>
<dbReference type="EMBL" id="CP123000">
    <property type="protein sequence ID" value="WGI70606.1"/>
    <property type="molecule type" value="Genomic_DNA"/>
</dbReference>
<protein>
    <recommendedName>
        <fullName evidence="7">Protein MgtC</fullName>
    </recommendedName>
</protein>
<feature type="transmembrane region" description="Helical" evidence="7">
    <location>
        <begin position="20"/>
        <end position="37"/>
    </location>
</feature>
<reference evidence="9 10" key="1">
    <citation type="submission" date="2023-04" db="EMBL/GenBank/DDBJ databases">
        <title>Neorhizobium petrolearium OS53, complete genome.</title>
        <authorList>
            <person name="Yu T."/>
        </authorList>
    </citation>
    <scope>NUCLEOTIDE SEQUENCE [LARGE SCALE GENOMIC DNA]</scope>
    <source>
        <strain evidence="9 10">OS53</strain>
    </source>
</reference>
<dbReference type="InterPro" id="IPR049177">
    <property type="entry name" value="MgtC_SapB_SrpB_YhiD_N"/>
</dbReference>
<dbReference type="Proteomes" id="UP001227095">
    <property type="component" value="Chromosome"/>
</dbReference>
<organism evidence="9 10">
    <name type="scientific">Neorhizobium petrolearium</name>
    <dbReference type="NCBI Taxonomy" id="515361"/>
    <lineage>
        <taxon>Bacteria</taxon>
        <taxon>Pseudomonadati</taxon>
        <taxon>Pseudomonadota</taxon>
        <taxon>Alphaproteobacteria</taxon>
        <taxon>Hyphomicrobiales</taxon>
        <taxon>Rhizobiaceae</taxon>
        <taxon>Rhizobium/Agrobacterium group</taxon>
        <taxon>Neorhizobium</taxon>
    </lineage>
</organism>
<dbReference type="PANTHER" id="PTHR33778">
    <property type="entry name" value="PROTEIN MGTC"/>
    <property type="match status" value="1"/>
</dbReference>
<keyword evidence="6 7" id="KW-0472">Membrane</keyword>
<dbReference type="RefSeq" id="WP_037147622.1">
    <property type="nucleotide sequence ID" value="NZ_CP123000.1"/>
</dbReference>
<evidence type="ECO:0000256" key="2">
    <source>
        <dbReference type="ARBA" id="ARBA00009298"/>
    </source>
</evidence>
<dbReference type="InterPro" id="IPR003416">
    <property type="entry name" value="MgtC/SapB/SrpB/YhiD_fam"/>
</dbReference>
<evidence type="ECO:0000313" key="10">
    <source>
        <dbReference type="Proteomes" id="UP001227095"/>
    </source>
</evidence>
<feature type="domain" description="MgtC/SapB/SrpB/YhiD N-terminal" evidence="8">
    <location>
        <begin position="24"/>
        <end position="153"/>
    </location>
</feature>
<evidence type="ECO:0000256" key="5">
    <source>
        <dbReference type="ARBA" id="ARBA00022989"/>
    </source>
</evidence>
<keyword evidence="4 7" id="KW-0812">Transmembrane</keyword>
<sequence length="161" mass="17289">MLNSLAQEFSHEAPVTIDVLLARLIGATIFCGLIGLEREFRRNPAGLRTNMLIGLAAAVFTLVGLQIMHEFGDLPNTIRIDPIRLIEAVTAGIAFLATGVIIYTRGDVKGLTTGASMWLSGAIGLCVGFGMWVVAFAATMIGIIILWLLRKTEVATGMKED</sequence>
<accession>A0ABY8M7T6</accession>
<feature type="transmembrane region" description="Helical" evidence="7">
    <location>
        <begin position="88"/>
        <end position="106"/>
    </location>
</feature>
<evidence type="ECO:0000256" key="6">
    <source>
        <dbReference type="ARBA" id="ARBA00023136"/>
    </source>
</evidence>
<name>A0ABY8M7T6_9HYPH</name>
<feature type="transmembrane region" description="Helical" evidence="7">
    <location>
        <begin position="118"/>
        <end position="149"/>
    </location>
</feature>
<evidence type="ECO:0000256" key="4">
    <source>
        <dbReference type="ARBA" id="ARBA00022692"/>
    </source>
</evidence>
<proteinExistence type="inferred from homology"/>
<dbReference type="PANTHER" id="PTHR33778:SF1">
    <property type="entry name" value="MAGNESIUM TRANSPORTER YHID-RELATED"/>
    <property type="match status" value="1"/>
</dbReference>
<evidence type="ECO:0000313" key="9">
    <source>
        <dbReference type="EMBL" id="WGI70606.1"/>
    </source>
</evidence>
<keyword evidence="7" id="KW-0997">Cell inner membrane</keyword>
<keyword evidence="3" id="KW-1003">Cell membrane</keyword>
<gene>
    <name evidence="9" type="ORF">QEO92_11475</name>
</gene>
<comment type="subcellular location">
    <subcellularLocation>
        <location evidence="7">Cell inner membrane</location>
        <topology evidence="7">Multi-pass membrane protein</topology>
    </subcellularLocation>
    <subcellularLocation>
        <location evidence="1">Cell membrane</location>
        <topology evidence="1">Multi-pass membrane protein</topology>
    </subcellularLocation>
</comment>
<keyword evidence="10" id="KW-1185">Reference proteome</keyword>
<evidence type="ECO:0000256" key="3">
    <source>
        <dbReference type="ARBA" id="ARBA00022475"/>
    </source>
</evidence>
<comment type="similarity">
    <text evidence="2 7">Belongs to the MgtC/SapB family.</text>
</comment>
<keyword evidence="5 7" id="KW-1133">Transmembrane helix</keyword>
<feature type="transmembrane region" description="Helical" evidence="7">
    <location>
        <begin position="49"/>
        <end position="68"/>
    </location>
</feature>
<dbReference type="PRINTS" id="PR01837">
    <property type="entry name" value="MGTCSAPBPROT"/>
</dbReference>
<evidence type="ECO:0000256" key="1">
    <source>
        <dbReference type="ARBA" id="ARBA00004651"/>
    </source>
</evidence>
<dbReference type="Pfam" id="PF02308">
    <property type="entry name" value="MgtC"/>
    <property type="match status" value="1"/>
</dbReference>
<evidence type="ECO:0000256" key="7">
    <source>
        <dbReference type="RuleBase" id="RU365041"/>
    </source>
</evidence>